<organism evidence="2 3">
    <name type="scientific">Mycobacterium mantenii</name>
    <dbReference type="NCBI Taxonomy" id="560555"/>
    <lineage>
        <taxon>Bacteria</taxon>
        <taxon>Bacillati</taxon>
        <taxon>Actinomycetota</taxon>
        <taxon>Actinomycetes</taxon>
        <taxon>Mycobacteriales</taxon>
        <taxon>Mycobacteriaceae</taxon>
        <taxon>Mycobacterium</taxon>
        <taxon>Mycobacterium avium complex (MAC)</taxon>
    </lineage>
</organism>
<name>A0ABM7JPJ4_MYCNT</name>
<keyword evidence="3" id="KW-1185">Reference proteome</keyword>
<dbReference type="Proteomes" id="UP000465812">
    <property type="component" value="Chromosome"/>
</dbReference>
<sequence length="226" mass="23349">MAVRTVEYAPGRLVDVFGEPAPSTILLWHGAQTDARAAVGPLAGMLAGRAAAVVAPDWNSHAEDGGRADLLRSLEFARNLAADARRILLVGWSMGGAAAAGVTLRAAEFDFTPAHTVCLAGAFMIPDPISGMPLTDGLSAADVGSPFTLLHGLADDVVPVAASREFAARLERMGWPVQVVELDADHGSIAGADYDAGADRYEPAKDGPARIVAQQVADRIAAMLGG</sequence>
<gene>
    <name evidence="2" type="ORF">MMAN_15380</name>
</gene>
<protein>
    <recommendedName>
        <fullName evidence="1">AB hydrolase-1 domain-containing protein</fullName>
    </recommendedName>
</protein>
<accession>A0ABM7JPJ4</accession>
<evidence type="ECO:0000259" key="1">
    <source>
        <dbReference type="Pfam" id="PF12697"/>
    </source>
</evidence>
<reference evidence="2 3" key="1">
    <citation type="journal article" date="2019" name="Emerg. Microbes Infect.">
        <title>Comprehensive subspecies identification of 175 nontuberculous mycobacteria species based on 7547 genomic profiles.</title>
        <authorList>
            <person name="Matsumoto Y."/>
            <person name="Kinjo T."/>
            <person name="Motooka D."/>
            <person name="Nabeya D."/>
            <person name="Jung N."/>
            <person name="Uechi K."/>
            <person name="Horii T."/>
            <person name="Iida T."/>
            <person name="Fujita J."/>
            <person name="Nakamura S."/>
        </authorList>
    </citation>
    <scope>NUCLEOTIDE SEQUENCE [LARGE SCALE GENOMIC DNA]</scope>
    <source>
        <strain evidence="2 3">JCM 18113</strain>
    </source>
</reference>
<dbReference type="Pfam" id="PF12697">
    <property type="entry name" value="Abhydrolase_6"/>
    <property type="match status" value="1"/>
</dbReference>
<evidence type="ECO:0000313" key="3">
    <source>
        <dbReference type="Proteomes" id="UP000465812"/>
    </source>
</evidence>
<dbReference type="SUPFAM" id="SSF53474">
    <property type="entry name" value="alpha/beta-Hydrolases"/>
    <property type="match status" value="1"/>
</dbReference>
<evidence type="ECO:0000313" key="2">
    <source>
        <dbReference type="EMBL" id="BBY37404.1"/>
    </source>
</evidence>
<proteinExistence type="predicted"/>
<dbReference type="InterPro" id="IPR000073">
    <property type="entry name" value="AB_hydrolase_1"/>
</dbReference>
<dbReference type="EMBL" id="AP022590">
    <property type="protein sequence ID" value="BBY37404.1"/>
    <property type="molecule type" value="Genomic_DNA"/>
</dbReference>
<dbReference type="Gene3D" id="3.40.50.1820">
    <property type="entry name" value="alpha/beta hydrolase"/>
    <property type="match status" value="1"/>
</dbReference>
<dbReference type="InterPro" id="IPR029058">
    <property type="entry name" value="AB_hydrolase_fold"/>
</dbReference>
<feature type="domain" description="AB hydrolase-1" evidence="1">
    <location>
        <begin position="25"/>
        <end position="210"/>
    </location>
</feature>